<evidence type="ECO:0000313" key="16">
    <source>
        <dbReference type="Proteomes" id="UP001189624"/>
    </source>
</evidence>
<feature type="active site" evidence="11">
    <location>
        <position position="405"/>
    </location>
</feature>
<comment type="similarity">
    <text evidence="3">In the N-terminal section; belongs to the PMEI family.</text>
</comment>
<dbReference type="AlphaFoldDB" id="A0AA86T1Q8"/>
<name>A0AA86T1Q8_9FABA</name>
<evidence type="ECO:0000259" key="14">
    <source>
        <dbReference type="SMART" id="SM00856"/>
    </source>
</evidence>
<comment type="similarity">
    <text evidence="4">In the C-terminal section; belongs to the pectinesterase family.</text>
</comment>
<keyword evidence="16" id="KW-1185">Reference proteome</keyword>
<evidence type="ECO:0000256" key="6">
    <source>
        <dbReference type="ARBA" id="ARBA00022512"/>
    </source>
</evidence>
<dbReference type="SMART" id="SM00856">
    <property type="entry name" value="PMEI"/>
    <property type="match status" value="1"/>
</dbReference>
<dbReference type="InterPro" id="IPR012334">
    <property type="entry name" value="Pectin_lyas_fold"/>
</dbReference>
<dbReference type="FunFam" id="1.20.140.40:FF:000001">
    <property type="entry name" value="Pectinesterase"/>
    <property type="match status" value="1"/>
</dbReference>
<dbReference type="InterPro" id="IPR011050">
    <property type="entry name" value="Pectin_lyase_fold/virulence"/>
</dbReference>
<dbReference type="EMBL" id="OY731403">
    <property type="protein sequence ID" value="CAJ1963351.1"/>
    <property type="molecule type" value="Genomic_DNA"/>
</dbReference>
<feature type="region of interest" description="Disordered" evidence="13">
    <location>
        <begin position="565"/>
        <end position="586"/>
    </location>
</feature>
<dbReference type="PANTHER" id="PTHR31707">
    <property type="entry name" value="PECTINESTERASE"/>
    <property type="match status" value="1"/>
</dbReference>
<dbReference type="CDD" id="cd15798">
    <property type="entry name" value="PMEI-like_3"/>
    <property type="match status" value="1"/>
</dbReference>
<comment type="catalytic activity">
    <reaction evidence="12">
        <text>[(1-&gt;4)-alpha-D-galacturonosyl methyl ester](n) + n H2O = [(1-&gt;4)-alpha-D-galacturonosyl](n) + n methanol + n H(+)</text>
        <dbReference type="Rhea" id="RHEA:22380"/>
        <dbReference type="Rhea" id="RHEA-COMP:14570"/>
        <dbReference type="Rhea" id="RHEA-COMP:14573"/>
        <dbReference type="ChEBI" id="CHEBI:15377"/>
        <dbReference type="ChEBI" id="CHEBI:15378"/>
        <dbReference type="ChEBI" id="CHEBI:17790"/>
        <dbReference type="ChEBI" id="CHEBI:140522"/>
        <dbReference type="ChEBI" id="CHEBI:140523"/>
        <dbReference type="EC" id="3.1.1.11"/>
    </reaction>
</comment>
<dbReference type="FunFam" id="2.160.20.10:FF:000029">
    <property type="entry name" value="Pectinesterase 4"/>
    <property type="match status" value="1"/>
</dbReference>
<dbReference type="EC" id="3.1.1.11" evidence="5 12"/>
<evidence type="ECO:0000256" key="10">
    <source>
        <dbReference type="ARBA" id="ARBA00023316"/>
    </source>
</evidence>
<keyword evidence="9 12" id="KW-0063">Aspartyl esterase</keyword>
<organism evidence="15 16">
    <name type="scientific">Sphenostylis stenocarpa</name>
    <dbReference type="NCBI Taxonomy" id="92480"/>
    <lineage>
        <taxon>Eukaryota</taxon>
        <taxon>Viridiplantae</taxon>
        <taxon>Streptophyta</taxon>
        <taxon>Embryophyta</taxon>
        <taxon>Tracheophyta</taxon>
        <taxon>Spermatophyta</taxon>
        <taxon>Magnoliopsida</taxon>
        <taxon>eudicotyledons</taxon>
        <taxon>Gunneridae</taxon>
        <taxon>Pentapetalae</taxon>
        <taxon>rosids</taxon>
        <taxon>fabids</taxon>
        <taxon>Fabales</taxon>
        <taxon>Fabaceae</taxon>
        <taxon>Papilionoideae</taxon>
        <taxon>50 kb inversion clade</taxon>
        <taxon>NPAAA clade</taxon>
        <taxon>indigoferoid/millettioid clade</taxon>
        <taxon>Phaseoleae</taxon>
        <taxon>Sphenostylis</taxon>
    </lineage>
</organism>
<protein>
    <recommendedName>
        <fullName evidence="5 12">Pectinesterase</fullName>
        <ecNumber evidence="5 12">3.1.1.11</ecNumber>
    </recommendedName>
</protein>
<reference evidence="15" key="1">
    <citation type="submission" date="2023-10" db="EMBL/GenBank/DDBJ databases">
        <authorList>
            <person name="Domelevo Entfellner J.-B."/>
        </authorList>
    </citation>
    <scope>NUCLEOTIDE SEQUENCE</scope>
</reference>
<keyword evidence="6 12" id="KW-0134">Cell wall</keyword>
<dbReference type="Gene3D" id="1.20.140.40">
    <property type="entry name" value="Invertase/pectin methylesterase inhibitor family protein"/>
    <property type="match status" value="1"/>
</dbReference>
<gene>
    <name evidence="15" type="ORF">AYBTSS11_LOCUS19727</name>
</gene>
<dbReference type="InterPro" id="IPR018040">
    <property type="entry name" value="Pectinesterase_Tyr_AS"/>
</dbReference>
<evidence type="ECO:0000256" key="7">
    <source>
        <dbReference type="ARBA" id="ARBA00022525"/>
    </source>
</evidence>
<feature type="signal peptide" evidence="12">
    <location>
        <begin position="1"/>
        <end position="33"/>
    </location>
</feature>
<evidence type="ECO:0000256" key="3">
    <source>
        <dbReference type="ARBA" id="ARBA00006027"/>
    </source>
</evidence>
<dbReference type="InterPro" id="IPR033131">
    <property type="entry name" value="Pectinesterase_Asp_AS"/>
</dbReference>
<sequence length="634" mass="70379">MGDSNFASNQRKFAILGISSILLVAMMASVAVSLNDGGEGKGEEGPHIASTERNSIDMLCRSTEYTDTCKKSLVNASNGATDTKSLVKAAINATAVELLSHIRNSSLYRDLGKDNMTRQALEICKEVFQYAVAGIHKSAETLDRLDYSKLGEFVYDMKVWIAGSLSHQQTCLDGFENTTTEAGAKMAKVLNTSMELSSNALDMINVISGVLKDLNISSLFGNRRLLSEDTTLVDGYPSWVSEGKRHLLEAGKEHPHAVVAQDGSGQFRTLTDALKTVPPNNAKPFVIHVKAGVYKEYVDMSILMTHVTVIGDGPHKTIFSGHLNYVDGVQTYKTATFAVNAPNFMAKGIRFENTAGSEKHQAVALRVTADQAVFLNCHMVGNQDTLYVQSQRQFYRDCTVSGTIDFVFGDAIAMFQNCKLVVRKPLPSQQCMVTAGGRTKADSPSALVFQKCHFTGEPEVSKLDQKVAYLGRPWRAFSKVVIMESVIDDIFLPEGYMAWMGTEFMDTCIYYEFNNTGPNADTSKRVKWPGVKTLTAKKASDYYPGKFFELAASKEGGDWIVQSKHKRRRIDPPPPPEVEEAAEENLRRERKKQNLLKLKSKYEKGILHWESMSNTMHALQQRPTVHCRQQQQLN</sequence>
<dbReference type="Proteomes" id="UP001189624">
    <property type="component" value="Chromosome 6"/>
</dbReference>
<accession>A0AA86T1Q8</accession>
<feature type="chain" id="PRO_5041519157" description="Pectinesterase" evidence="12">
    <location>
        <begin position="34"/>
        <end position="634"/>
    </location>
</feature>
<dbReference type="InterPro" id="IPR006501">
    <property type="entry name" value="Pectinesterase_inhib_dom"/>
</dbReference>
<evidence type="ECO:0000256" key="4">
    <source>
        <dbReference type="ARBA" id="ARBA00007786"/>
    </source>
</evidence>
<dbReference type="InterPro" id="IPR035513">
    <property type="entry name" value="Invertase/methylesterase_inhib"/>
</dbReference>
<evidence type="ECO:0000256" key="9">
    <source>
        <dbReference type="ARBA" id="ARBA00023085"/>
    </source>
</evidence>
<dbReference type="Gramene" id="rna-AYBTSS11_LOCUS19727">
    <property type="protein sequence ID" value="CAJ1963351.1"/>
    <property type="gene ID" value="gene-AYBTSS11_LOCUS19727"/>
</dbReference>
<comment type="subcellular location">
    <subcellularLocation>
        <location evidence="1 12">Secreted</location>
        <location evidence="1 12">Cell wall</location>
    </subcellularLocation>
</comment>
<evidence type="ECO:0000256" key="5">
    <source>
        <dbReference type="ARBA" id="ARBA00013229"/>
    </source>
</evidence>
<proteinExistence type="inferred from homology"/>
<keyword evidence="12" id="KW-0732">Signal</keyword>
<dbReference type="Gene3D" id="2.160.20.10">
    <property type="entry name" value="Single-stranded right-handed beta-helix, Pectin lyase-like"/>
    <property type="match status" value="1"/>
</dbReference>
<keyword evidence="8 12" id="KW-0378">Hydrolase</keyword>
<dbReference type="InterPro" id="IPR000070">
    <property type="entry name" value="Pectinesterase_cat"/>
</dbReference>
<comment type="pathway">
    <text evidence="2 12">Glycan metabolism; pectin degradation; 2-dehydro-3-deoxy-D-gluconate from pectin: step 1/5.</text>
</comment>
<dbReference type="GO" id="GO:0045490">
    <property type="term" value="P:pectin catabolic process"/>
    <property type="evidence" value="ECO:0007669"/>
    <property type="project" value="UniProtKB-UniRule"/>
</dbReference>
<comment type="function">
    <text evidence="12">Acts in the modification of cell walls via demethylesterification of cell wall pectin.</text>
</comment>
<evidence type="ECO:0000256" key="1">
    <source>
        <dbReference type="ARBA" id="ARBA00004191"/>
    </source>
</evidence>
<evidence type="ECO:0000256" key="11">
    <source>
        <dbReference type="PROSITE-ProRule" id="PRU10040"/>
    </source>
</evidence>
<dbReference type="SUPFAM" id="SSF51126">
    <property type="entry name" value="Pectin lyase-like"/>
    <property type="match status" value="1"/>
</dbReference>
<dbReference type="NCBIfam" id="TIGR01614">
    <property type="entry name" value="PME_inhib"/>
    <property type="match status" value="1"/>
</dbReference>
<dbReference type="Pfam" id="PF04043">
    <property type="entry name" value="PMEI"/>
    <property type="match status" value="1"/>
</dbReference>
<evidence type="ECO:0000256" key="2">
    <source>
        <dbReference type="ARBA" id="ARBA00005184"/>
    </source>
</evidence>
<dbReference type="GO" id="GO:0004857">
    <property type="term" value="F:enzyme inhibitor activity"/>
    <property type="evidence" value="ECO:0007669"/>
    <property type="project" value="InterPro"/>
</dbReference>
<evidence type="ECO:0000256" key="13">
    <source>
        <dbReference type="SAM" id="MobiDB-lite"/>
    </source>
</evidence>
<evidence type="ECO:0000256" key="12">
    <source>
        <dbReference type="RuleBase" id="RU000589"/>
    </source>
</evidence>
<evidence type="ECO:0000313" key="15">
    <source>
        <dbReference type="EMBL" id="CAJ1963351.1"/>
    </source>
</evidence>
<dbReference type="GO" id="GO:0030599">
    <property type="term" value="F:pectinesterase activity"/>
    <property type="evidence" value="ECO:0007669"/>
    <property type="project" value="UniProtKB-UniRule"/>
</dbReference>
<dbReference type="GO" id="GO:0042545">
    <property type="term" value="P:cell wall modification"/>
    <property type="evidence" value="ECO:0007669"/>
    <property type="project" value="UniProtKB-UniRule"/>
</dbReference>
<keyword evidence="7 12" id="KW-0964">Secreted</keyword>
<dbReference type="PROSITE" id="PS00503">
    <property type="entry name" value="PECTINESTERASE_2"/>
    <property type="match status" value="1"/>
</dbReference>
<evidence type="ECO:0000256" key="8">
    <source>
        <dbReference type="ARBA" id="ARBA00022801"/>
    </source>
</evidence>
<dbReference type="Pfam" id="PF01095">
    <property type="entry name" value="Pectinesterase"/>
    <property type="match status" value="1"/>
</dbReference>
<feature type="domain" description="Pectinesterase inhibitor" evidence="14">
    <location>
        <begin position="51"/>
        <end position="203"/>
    </location>
</feature>
<keyword evidence="10 12" id="KW-0961">Cell wall biogenesis/degradation</keyword>
<dbReference type="PROSITE" id="PS00800">
    <property type="entry name" value="PECTINESTERASE_1"/>
    <property type="match status" value="1"/>
</dbReference>
<dbReference type="SUPFAM" id="SSF101148">
    <property type="entry name" value="Plant invertase/pectin methylesterase inhibitor"/>
    <property type="match status" value="1"/>
</dbReference>